<dbReference type="AlphaFoldDB" id="A0A3P6QAS2"/>
<protein>
    <submittedName>
        <fullName evidence="2">Uncharacterized protein</fullName>
    </submittedName>
</protein>
<dbReference type="EMBL" id="UYRU01012958">
    <property type="protein sequence ID" value="VDK48636.1"/>
    <property type="molecule type" value="Genomic_DNA"/>
</dbReference>
<dbReference type="Proteomes" id="UP000281553">
    <property type="component" value="Unassembled WGS sequence"/>
</dbReference>
<sequence>MPMRRPIKLPAIRPPRSPTTPMDGLPLEPNDLTMT</sequence>
<reference evidence="2 3" key="1">
    <citation type="submission" date="2018-11" db="EMBL/GenBank/DDBJ databases">
        <authorList>
            <consortium name="Pathogen Informatics"/>
        </authorList>
    </citation>
    <scope>NUCLEOTIDE SEQUENCE [LARGE SCALE GENOMIC DNA]</scope>
</reference>
<organism evidence="2 3">
    <name type="scientific">Dibothriocephalus latus</name>
    <name type="common">Fish tapeworm</name>
    <name type="synonym">Diphyllobothrium latum</name>
    <dbReference type="NCBI Taxonomy" id="60516"/>
    <lineage>
        <taxon>Eukaryota</taxon>
        <taxon>Metazoa</taxon>
        <taxon>Spiralia</taxon>
        <taxon>Lophotrochozoa</taxon>
        <taxon>Platyhelminthes</taxon>
        <taxon>Cestoda</taxon>
        <taxon>Eucestoda</taxon>
        <taxon>Diphyllobothriidea</taxon>
        <taxon>Diphyllobothriidae</taxon>
        <taxon>Dibothriocephalus</taxon>
    </lineage>
</organism>
<evidence type="ECO:0000313" key="3">
    <source>
        <dbReference type="Proteomes" id="UP000281553"/>
    </source>
</evidence>
<evidence type="ECO:0000313" key="2">
    <source>
        <dbReference type="EMBL" id="VDK48636.1"/>
    </source>
</evidence>
<gene>
    <name evidence="2" type="ORF">DILT_LOCUS1670</name>
</gene>
<evidence type="ECO:0000256" key="1">
    <source>
        <dbReference type="SAM" id="MobiDB-lite"/>
    </source>
</evidence>
<name>A0A3P6QAS2_DIBLA</name>
<feature type="region of interest" description="Disordered" evidence="1">
    <location>
        <begin position="1"/>
        <end position="35"/>
    </location>
</feature>
<accession>A0A3P6QAS2</accession>
<proteinExistence type="predicted"/>
<keyword evidence="3" id="KW-1185">Reference proteome</keyword>